<dbReference type="EMBL" id="JN638751">
    <property type="protein sequence ID" value="AEO93781.1"/>
    <property type="molecule type" value="Genomic_DNA"/>
</dbReference>
<reference evidence="2 3" key="1">
    <citation type="submission" date="2011-09" db="EMBL/GenBank/DDBJ databases">
        <authorList>
            <person name="Pope W.H."/>
            <person name="Pedulla M.L."/>
            <person name="Ford M.E."/>
            <person name="Peebles C.L."/>
            <person name="Hatfull G.H."/>
            <person name="Hendrix R.W."/>
        </authorList>
    </citation>
    <scope>NUCLEOTIDE SEQUENCE [LARGE SCALE GENOMIC DNA]</scope>
    <source>
        <strain evidence="2">G</strain>
    </source>
</reference>
<keyword evidence="1" id="KW-1133">Transmembrane helix</keyword>
<organism evidence="2 3">
    <name type="scientific">Bacillus phage G</name>
    <dbReference type="NCBI Taxonomy" id="2884420"/>
    <lineage>
        <taxon>Viruses</taxon>
        <taxon>Duplodnaviria</taxon>
        <taxon>Heunggongvirae</taxon>
        <taxon>Uroviricota</taxon>
        <taxon>Caudoviricetes</taxon>
        <taxon>Donellivirus</taxon>
        <taxon>Donellivirus gee</taxon>
    </lineage>
</organism>
<evidence type="ECO:0000313" key="2">
    <source>
        <dbReference type="EMBL" id="AEO93781.1"/>
    </source>
</evidence>
<protein>
    <submittedName>
        <fullName evidence="2">Gp523</fullName>
    </submittedName>
</protein>
<evidence type="ECO:0000256" key="1">
    <source>
        <dbReference type="SAM" id="Phobius"/>
    </source>
</evidence>
<keyword evidence="3" id="KW-1185">Reference proteome</keyword>
<feature type="transmembrane region" description="Helical" evidence="1">
    <location>
        <begin position="55"/>
        <end position="79"/>
    </location>
</feature>
<evidence type="ECO:0000313" key="3">
    <source>
        <dbReference type="Proteomes" id="UP000009273"/>
    </source>
</evidence>
<name>G3MAR4_9CAUD</name>
<feature type="transmembrane region" description="Helical" evidence="1">
    <location>
        <begin position="26"/>
        <end position="49"/>
    </location>
</feature>
<dbReference type="GeneID" id="18563737"/>
<sequence length="110" mass="13191">MKLVKKIYKELNWYFNGRIMDELKRMFMPVLFIASVAIFMKISSVMFQFNIDNELIFYLTVLSIAMASIMIIGLVVLWYTEVRPKVNKILKEVHIEVKWESLLDKFNRTY</sequence>
<accession>G3MAR4</accession>
<proteinExistence type="predicted"/>
<keyword evidence="1" id="KW-0812">Transmembrane</keyword>
<dbReference type="RefSeq" id="YP_009015826.1">
    <property type="nucleotide sequence ID" value="NC_023719.1"/>
</dbReference>
<dbReference type="KEGG" id="vg:18563737"/>
<dbReference type="Proteomes" id="UP000009273">
    <property type="component" value="Segment"/>
</dbReference>
<gene>
    <name evidence="2" type="primary">523</name>
    <name evidence="2" type="ORF">G_523</name>
</gene>
<keyword evidence="1" id="KW-0472">Membrane</keyword>